<accession>A0A8B3S1V2</accession>
<evidence type="ECO:0008006" key="3">
    <source>
        <dbReference type="Google" id="ProtNLM"/>
    </source>
</evidence>
<dbReference type="EMBL" id="RPGO01000029">
    <property type="protein sequence ID" value="RZB29311.1"/>
    <property type="molecule type" value="Genomic_DNA"/>
</dbReference>
<sequence length="402" mass="46766">MKKEKEDDKDYEVELNIYNMEFWKNGGFTHDNIEFIPYGDYKEIYEKIKNEKIHYPTGKAKISLSADTHNKAIEKAEIILSDYGRLLTFAQDRDVFFRHYICYEIENGNRHEKRGLRSVVVGVDKTYGSSIIHPAGIEEFIKIAIPVVRNEAQFERPGIIRAINWFNVANKRHIKIVPTMFPIFWIVLEMLANAHAKANEKEFIISDDEFKIVGHKFEALIGNDLVLFSIPGELEEGLNKGIVPEGLNKKMVETEGISFSKNITITKEGEGKWVIIDEEKKNTYIVQKENGELNTYLTLNHKKRKTLERNVGGINRRPIGNKIESLLTSYKLGIYNSEIRELKKFRDNIIHGNVLSYDFNKNIDNERKLKRILEKLILSMLDFDDNKFVHSSIRRDRLLALQ</sequence>
<gene>
    <name evidence="1" type="ORF">AEth_01279</name>
</gene>
<proteinExistence type="predicted"/>
<protein>
    <recommendedName>
        <fullName evidence="3">Apea-like HEPN domain-containing protein</fullName>
    </recommendedName>
</protein>
<dbReference type="AlphaFoldDB" id="A0A8B3S1V2"/>
<organism evidence="1 2">
    <name type="scientific">Candidatus Argoarchaeum ethanivorans</name>
    <dbReference type="NCBI Taxonomy" id="2608793"/>
    <lineage>
        <taxon>Archaea</taxon>
        <taxon>Methanobacteriati</taxon>
        <taxon>Methanobacteriota</taxon>
        <taxon>Stenosarchaea group</taxon>
        <taxon>Methanomicrobia</taxon>
        <taxon>Methanosarcinales</taxon>
        <taxon>Methanosarcinales incertae sedis</taxon>
        <taxon>GOM Arc I cluster</taxon>
        <taxon>Candidatus Argoarchaeum</taxon>
    </lineage>
</organism>
<evidence type="ECO:0000313" key="2">
    <source>
        <dbReference type="Proteomes" id="UP000291831"/>
    </source>
</evidence>
<evidence type="ECO:0000313" key="1">
    <source>
        <dbReference type="EMBL" id="RZB29311.1"/>
    </source>
</evidence>
<dbReference type="Proteomes" id="UP000291831">
    <property type="component" value="Unassembled WGS sequence"/>
</dbReference>
<comment type="caution">
    <text evidence="1">The sequence shown here is derived from an EMBL/GenBank/DDBJ whole genome shotgun (WGS) entry which is preliminary data.</text>
</comment>
<reference evidence="2" key="1">
    <citation type="submission" date="2019-01" db="EMBL/GenBank/DDBJ databases">
        <title>Anaerobic oxidation of ethane by archaea from a marine hydrocarbon seep.</title>
        <authorList>
            <person name="Musat F."/>
        </authorList>
    </citation>
    <scope>NUCLEOTIDE SEQUENCE [LARGE SCALE GENOMIC DNA]</scope>
</reference>
<name>A0A8B3S1V2_9EURY</name>